<reference evidence="2" key="1">
    <citation type="submission" date="2014-04" db="EMBL/GenBank/DDBJ databases">
        <title>Evolutionary Origins and Diversification of the Mycorrhizal Mutualists.</title>
        <authorList>
            <consortium name="DOE Joint Genome Institute"/>
            <consortium name="Mycorrhizal Genomics Consortium"/>
            <person name="Kohler A."/>
            <person name="Kuo A."/>
            <person name="Nagy L.G."/>
            <person name="Floudas D."/>
            <person name="Copeland A."/>
            <person name="Barry K.W."/>
            <person name="Cichocki N."/>
            <person name="Veneault-Fourrey C."/>
            <person name="LaButti K."/>
            <person name="Lindquist E.A."/>
            <person name="Lipzen A."/>
            <person name="Lundell T."/>
            <person name="Morin E."/>
            <person name="Murat C."/>
            <person name="Riley R."/>
            <person name="Ohm R."/>
            <person name="Sun H."/>
            <person name="Tunlid A."/>
            <person name="Henrissat B."/>
            <person name="Grigoriev I.V."/>
            <person name="Hibbett D.S."/>
            <person name="Martin F."/>
        </authorList>
    </citation>
    <scope>NUCLEOTIDE SEQUENCE [LARGE SCALE GENOMIC DNA]</scope>
    <source>
        <strain evidence="2">FD-334 SS-4</strain>
    </source>
</reference>
<dbReference type="AlphaFoldDB" id="A0A0D2NSQ7"/>
<sequence>MPRFYYRREIKRGILKHSSIADIGKMVRNAVLLVDHKFGVEDYICILTAAVSPGRNYWTVRVHDAGPGTLYLGGVKITPDGIPDFMPAALERDSLYEGSSFEQAWAKRVVKEIKLRKPIVAFDSQNRACMVFVGRPDDPTYNEDCAAFHSAMEEAGRGAGLTGHVAPHRRGHFPAVNVGIVHENSTEKPINLDNKDRAPVIEKLLLRPDFQRLESFTSASFAAFDPLLFGYYEAHLSCLFSKRPELKYILPPISAYSQQRRSTSAPMCGPSFTGYDAPVRCCSL</sequence>
<dbReference type="Proteomes" id="UP000054270">
    <property type="component" value="Unassembled WGS sequence"/>
</dbReference>
<dbReference type="OrthoDB" id="3028829at2759"/>
<keyword evidence="2" id="KW-1185">Reference proteome</keyword>
<gene>
    <name evidence="1" type="ORF">HYPSUDRAFT_55226</name>
</gene>
<evidence type="ECO:0000313" key="2">
    <source>
        <dbReference type="Proteomes" id="UP000054270"/>
    </source>
</evidence>
<name>A0A0D2NSQ7_HYPSF</name>
<dbReference type="EMBL" id="KN817554">
    <property type="protein sequence ID" value="KJA21914.1"/>
    <property type="molecule type" value="Genomic_DNA"/>
</dbReference>
<evidence type="ECO:0000313" key="1">
    <source>
        <dbReference type="EMBL" id="KJA21914.1"/>
    </source>
</evidence>
<accession>A0A0D2NSQ7</accession>
<protein>
    <submittedName>
        <fullName evidence="1">Uncharacterized protein</fullName>
    </submittedName>
</protein>
<dbReference type="STRING" id="945553.A0A0D2NSQ7"/>
<organism evidence="1 2">
    <name type="scientific">Hypholoma sublateritium (strain FD-334 SS-4)</name>
    <dbReference type="NCBI Taxonomy" id="945553"/>
    <lineage>
        <taxon>Eukaryota</taxon>
        <taxon>Fungi</taxon>
        <taxon>Dikarya</taxon>
        <taxon>Basidiomycota</taxon>
        <taxon>Agaricomycotina</taxon>
        <taxon>Agaricomycetes</taxon>
        <taxon>Agaricomycetidae</taxon>
        <taxon>Agaricales</taxon>
        <taxon>Agaricineae</taxon>
        <taxon>Strophariaceae</taxon>
        <taxon>Hypholoma</taxon>
    </lineage>
</organism>
<proteinExistence type="predicted"/>